<dbReference type="PANTHER" id="PTHR36490">
    <property type="entry name" value="STRESS ENHANCED PROTEIN 2, CHLOROPLASTIC"/>
    <property type="match status" value="1"/>
</dbReference>
<reference evidence="7 8" key="1">
    <citation type="journal article" date="2019" name="Nat. Plants">
        <title>Stout camphor tree genome fills gaps in understanding of flowering plant genome evolution.</title>
        <authorList>
            <person name="Chaw S.M."/>
            <person name="Liu Y.C."/>
            <person name="Wu Y.W."/>
            <person name="Wang H.Y."/>
            <person name="Lin C.I."/>
            <person name="Wu C.S."/>
            <person name="Ke H.M."/>
            <person name="Chang L.Y."/>
            <person name="Hsu C.Y."/>
            <person name="Yang H.T."/>
            <person name="Sudianto E."/>
            <person name="Hsu M.H."/>
            <person name="Wu K.P."/>
            <person name="Wang L.N."/>
            <person name="Leebens-Mack J.H."/>
            <person name="Tsai I.J."/>
        </authorList>
    </citation>
    <scope>NUCLEOTIDE SEQUENCE [LARGE SCALE GENOMIC DNA]</scope>
    <source>
        <strain evidence="8">cv. Chaw 1501</strain>
        <tissue evidence="7">Young leaves</tissue>
    </source>
</reference>
<dbReference type="GO" id="GO:0071486">
    <property type="term" value="P:cellular response to high light intensity"/>
    <property type="evidence" value="ECO:0007669"/>
    <property type="project" value="InterPro"/>
</dbReference>
<dbReference type="GO" id="GO:0016020">
    <property type="term" value="C:membrane"/>
    <property type="evidence" value="ECO:0007669"/>
    <property type="project" value="UniProtKB-SubCell"/>
</dbReference>
<dbReference type="Gene3D" id="1.10.3460.10">
    <property type="entry name" value="Chlorophyll a/b binding protein domain"/>
    <property type="match status" value="1"/>
</dbReference>
<dbReference type="PANTHER" id="PTHR36490:SF1">
    <property type="entry name" value="STRESS ENHANCED PROTEIN 2, CHLOROPLASTIC"/>
    <property type="match status" value="1"/>
</dbReference>
<keyword evidence="8" id="KW-1185">Reference proteome</keyword>
<evidence type="ECO:0000256" key="4">
    <source>
        <dbReference type="ARBA" id="ARBA00022640"/>
    </source>
</evidence>
<feature type="transmembrane region" description="Helical" evidence="6">
    <location>
        <begin position="143"/>
        <end position="164"/>
    </location>
</feature>
<accession>A0A3S4NKI1</accession>
<feature type="compositionally biased region" description="Low complexity" evidence="5">
    <location>
        <begin position="39"/>
        <end position="49"/>
    </location>
</feature>
<keyword evidence="6" id="KW-1133">Transmembrane helix</keyword>
<evidence type="ECO:0000256" key="3">
    <source>
        <dbReference type="ARBA" id="ARBA00022528"/>
    </source>
</evidence>
<dbReference type="InterPro" id="IPR022796">
    <property type="entry name" value="Chloroa_b-bind"/>
</dbReference>
<dbReference type="Pfam" id="PF00504">
    <property type="entry name" value="Chloroa_b-bind"/>
    <property type="match status" value="1"/>
</dbReference>
<evidence type="ECO:0000256" key="6">
    <source>
        <dbReference type="SAM" id="Phobius"/>
    </source>
</evidence>
<organism evidence="7 8">
    <name type="scientific">Cinnamomum micranthum f. kanehirae</name>
    <dbReference type="NCBI Taxonomy" id="337451"/>
    <lineage>
        <taxon>Eukaryota</taxon>
        <taxon>Viridiplantae</taxon>
        <taxon>Streptophyta</taxon>
        <taxon>Embryophyta</taxon>
        <taxon>Tracheophyta</taxon>
        <taxon>Spermatophyta</taxon>
        <taxon>Magnoliopsida</taxon>
        <taxon>Magnoliidae</taxon>
        <taxon>Laurales</taxon>
        <taxon>Lauraceae</taxon>
        <taxon>Cinnamomum</taxon>
    </lineage>
</organism>
<dbReference type="AlphaFoldDB" id="A0A3S4NKI1"/>
<feature type="transmembrane region" description="Helical" evidence="6">
    <location>
        <begin position="112"/>
        <end position="131"/>
    </location>
</feature>
<feature type="region of interest" description="Disordered" evidence="5">
    <location>
        <begin position="38"/>
        <end position="57"/>
    </location>
</feature>
<evidence type="ECO:0000313" key="8">
    <source>
        <dbReference type="Proteomes" id="UP000283530"/>
    </source>
</evidence>
<comment type="caution">
    <text evidence="7">The sequence shown here is derived from an EMBL/GenBank/DDBJ whole genome shotgun (WGS) entry which is preliminary data.</text>
</comment>
<dbReference type="SUPFAM" id="SSF103511">
    <property type="entry name" value="Chlorophyll a-b binding protein"/>
    <property type="match status" value="1"/>
</dbReference>
<sequence length="207" mass="22136">MATIAAARSIFCKFQQVQNTSRRESDVVPKLKSTDIMISSSSSSSSSSGAGAGAEGGTNKIVLQPRVCTLRSYGSDGDGLMRTRSDADVSRFLASLSDYIDNSKKSQDFEIISGRLAMIAFAGAITVEVVTGNSLFRKMELQGIAEAAGVCLGAIICAAAFAWFSSARTRVGRIFTLSCNTFVDSLIDKLVDGLFYESELSDWSDEM</sequence>
<dbReference type="OrthoDB" id="1937750at2759"/>
<evidence type="ECO:0000256" key="5">
    <source>
        <dbReference type="SAM" id="MobiDB-lite"/>
    </source>
</evidence>
<comment type="subcellular location">
    <subcellularLocation>
        <location evidence="2">Membrane</location>
    </subcellularLocation>
    <subcellularLocation>
        <location evidence="1">Plastid</location>
        <location evidence="1">Chloroplast</location>
    </subcellularLocation>
</comment>
<gene>
    <name evidence="7" type="ORF">CKAN_00695000</name>
</gene>
<dbReference type="Proteomes" id="UP000283530">
    <property type="component" value="Unassembled WGS sequence"/>
</dbReference>
<keyword evidence="6" id="KW-0812">Transmembrane</keyword>
<protein>
    <submittedName>
        <fullName evidence="7">Stress enhanced protein 2, chloroplastic</fullName>
    </submittedName>
</protein>
<evidence type="ECO:0000256" key="2">
    <source>
        <dbReference type="ARBA" id="ARBA00004370"/>
    </source>
</evidence>
<keyword evidence="3" id="KW-0150">Chloroplast</keyword>
<dbReference type="EMBL" id="QPKB01000003">
    <property type="protein sequence ID" value="RWR78419.1"/>
    <property type="molecule type" value="Genomic_DNA"/>
</dbReference>
<dbReference type="InterPro" id="IPR044971">
    <property type="entry name" value="SEP2"/>
</dbReference>
<evidence type="ECO:0000256" key="1">
    <source>
        <dbReference type="ARBA" id="ARBA00004229"/>
    </source>
</evidence>
<dbReference type="GO" id="GO:0009507">
    <property type="term" value="C:chloroplast"/>
    <property type="evidence" value="ECO:0007669"/>
    <property type="project" value="UniProtKB-SubCell"/>
</dbReference>
<evidence type="ECO:0000313" key="7">
    <source>
        <dbReference type="EMBL" id="RWR78419.1"/>
    </source>
</evidence>
<keyword evidence="4" id="KW-0934">Plastid</keyword>
<keyword evidence="6" id="KW-0472">Membrane</keyword>
<name>A0A3S4NKI1_9MAGN</name>
<proteinExistence type="predicted"/>